<keyword evidence="1" id="KW-0521">NADP</keyword>
<name>A0A3S4M132_SALET</name>
<dbReference type="EC" id="1.1.1.169" evidence="4"/>
<evidence type="ECO:0000256" key="2">
    <source>
        <dbReference type="ARBA" id="ARBA00023002"/>
    </source>
</evidence>
<evidence type="ECO:0000313" key="5">
    <source>
        <dbReference type="Proteomes" id="UP000269208"/>
    </source>
</evidence>
<accession>A0A3S4M132</accession>
<dbReference type="SUPFAM" id="SSF48179">
    <property type="entry name" value="6-phosphogluconate dehydrogenase C-terminal domain-like"/>
    <property type="match status" value="1"/>
</dbReference>
<dbReference type="GO" id="GO:0008677">
    <property type="term" value="F:2-dehydropantoate 2-reductase activity"/>
    <property type="evidence" value="ECO:0007669"/>
    <property type="project" value="UniProtKB-EC"/>
</dbReference>
<dbReference type="InterPro" id="IPR008927">
    <property type="entry name" value="6-PGluconate_DH-like_C_sf"/>
</dbReference>
<organism evidence="4 5">
    <name type="scientific">Salmonella enterica I</name>
    <dbReference type="NCBI Taxonomy" id="59201"/>
    <lineage>
        <taxon>Bacteria</taxon>
        <taxon>Pseudomonadati</taxon>
        <taxon>Pseudomonadota</taxon>
        <taxon>Gammaproteobacteria</taxon>
        <taxon>Enterobacterales</taxon>
        <taxon>Enterobacteriaceae</taxon>
        <taxon>Salmonella</taxon>
    </lineage>
</organism>
<dbReference type="InterPro" id="IPR050838">
    <property type="entry name" value="Ketopantoate_reductase"/>
</dbReference>
<evidence type="ECO:0000313" key="4">
    <source>
        <dbReference type="EMBL" id="VEB62541.1"/>
    </source>
</evidence>
<evidence type="ECO:0000256" key="1">
    <source>
        <dbReference type="ARBA" id="ARBA00022857"/>
    </source>
</evidence>
<dbReference type="InterPro" id="IPR013328">
    <property type="entry name" value="6PGD_dom2"/>
</dbReference>
<reference evidence="4 5" key="1">
    <citation type="submission" date="2018-12" db="EMBL/GenBank/DDBJ databases">
        <authorList>
            <consortium name="Pathogen Informatics"/>
        </authorList>
    </citation>
    <scope>NUCLEOTIDE SEQUENCE [LARGE SCALE GENOMIC DNA]</scope>
    <source>
        <strain evidence="4 5">NCTC6754</strain>
    </source>
</reference>
<gene>
    <name evidence="4" type="primary">apbA_2</name>
    <name evidence="4" type="ORF">NCTC6754_07940</name>
</gene>
<dbReference type="Pfam" id="PF08546">
    <property type="entry name" value="ApbA_C"/>
    <property type="match status" value="1"/>
</dbReference>
<evidence type="ECO:0000259" key="3">
    <source>
        <dbReference type="Pfam" id="PF08546"/>
    </source>
</evidence>
<dbReference type="GO" id="GO:0005737">
    <property type="term" value="C:cytoplasm"/>
    <property type="evidence" value="ECO:0007669"/>
    <property type="project" value="TreeGrafter"/>
</dbReference>
<proteinExistence type="predicted"/>
<protein>
    <submittedName>
        <fullName evidence="4">2-dehydropantoate 2-reductase</fullName>
        <ecNumber evidence="4">1.1.1.169</ecNumber>
    </submittedName>
</protein>
<feature type="domain" description="Ketopantoate reductase C-terminal" evidence="3">
    <location>
        <begin position="14"/>
        <end position="75"/>
    </location>
</feature>
<dbReference type="EMBL" id="LR134190">
    <property type="protein sequence ID" value="VEB62541.1"/>
    <property type="molecule type" value="Genomic_DNA"/>
</dbReference>
<keyword evidence="2 4" id="KW-0560">Oxidoreductase</keyword>
<sequence>MNVKATTHRQTIYRYYVEQVIDSTAENISSMLQDVRAMRHTEIDYITGYLLKRARVHGLAVPENSRLFEMVKRKESEYERSGTGMPRPW</sequence>
<dbReference type="PANTHER" id="PTHR43765:SF2">
    <property type="entry name" value="2-DEHYDROPANTOATE 2-REDUCTASE"/>
    <property type="match status" value="1"/>
</dbReference>
<dbReference type="PANTHER" id="PTHR43765">
    <property type="entry name" value="2-DEHYDROPANTOATE 2-REDUCTASE-RELATED"/>
    <property type="match status" value="1"/>
</dbReference>
<dbReference type="InterPro" id="IPR013752">
    <property type="entry name" value="KPA_reductase"/>
</dbReference>
<dbReference type="GO" id="GO:0050661">
    <property type="term" value="F:NADP binding"/>
    <property type="evidence" value="ECO:0007669"/>
    <property type="project" value="TreeGrafter"/>
</dbReference>
<dbReference type="Gene3D" id="1.10.1040.10">
    <property type="entry name" value="N-(1-d-carboxylethyl)-l-norvaline Dehydrogenase, domain 2"/>
    <property type="match status" value="1"/>
</dbReference>
<dbReference type="AlphaFoldDB" id="A0A3S4M132"/>
<dbReference type="Proteomes" id="UP000269208">
    <property type="component" value="Chromosome"/>
</dbReference>